<name>A0A6B9ZCA5_9BACT</name>
<dbReference type="Pfam" id="PF14905">
    <property type="entry name" value="OMP_b-brl_3"/>
    <property type="match status" value="1"/>
</dbReference>
<organism evidence="2 3">
    <name type="scientific">Chitinophaga agri</name>
    <dbReference type="NCBI Taxonomy" id="2703787"/>
    <lineage>
        <taxon>Bacteria</taxon>
        <taxon>Pseudomonadati</taxon>
        <taxon>Bacteroidota</taxon>
        <taxon>Chitinophagia</taxon>
        <taxon>Chitinophagales</taxon>
        <taxon>Chitinophagaceae</taxon>
        <taxon>Chitinophaga</taxon>
    </lineage>
</organism>
<gene>
    <name evidence="2" type="ORF">GWR21_03745</name>
</gene>
<dbReference type="Proteomes" id="UP000476411">
    <property type="component" value="Chromosome"/>
</dbReference>
<reference evidence="2 3" key="1">
    <citation type="submission" date="2020-01" db="EMBL/GenBank/DDBJ databases">
        <title>Complete genome sequence of Chitinophaga sp. H33E-04 isolated from quinoa roots.</title>
        <authorList>
            <person name="Weon H.-Y."/>
            <person name="Lee S.A."/>
        </authorList>
    </citation>
    <scope>NUCLEOTIDE SEQUENCE [LARGE SCALE GENOMIC DNA]</scope>
    <source>
        <strain evidence="2 3">H33E-04</strain>
    </source>
</reference>
<evidence type="ECO:0000313" key="3">
    <source>
        <dbReference type="Proteomes" id="UP000476411"/>
    </source>
</evidence>
<keyword evidence="3" id="KW-1185">Reference proteome</keyword>
<dbReference type="InterPro" id="IPR041700">
    <property type="entry name" value="OMP_b-brl_3"/>
</dbReference>
<sequence>MRNFTAFLITGLLFTAHSYGQTKGTPSADTAIKIKNLKEVVVESRPPVRMKGDTVEYNASQYKTRDNAVVEDLLKKLPGVKVDQSGNIIAQGETVGKILVDGKEFFGNDPAIATKNLPADMVDKIQVLDKMSDQEEFTGIDDGNKVKTINIVTKKDRKRGYFGNVSAGAGPDGKYEGGININSFAGQQQFSVLFKANNVNKSGFSASELIRMLSSNPELFNNLPAAAIAELSKMKGVHINSDDPAERAELTRPTGLNNTQYGGVNYNNDWSDALKLRSSYFYNRFTSANRYNYNRHYQLPDTVYKYLQQGRSLQANINHQVNTSLDVKFNKYNSLKISPAFNSSTTELSSLRDYTSTTVDGKQLLNAGMQQLTSHTANNNFTADVLYRHRFHKPGRTISMTVTPQYLQLKNSSLNVSRNQYINLHAEDTLDQAIAGNSTTYSLNNKLIYTEQLSRHTALRLTEQLNVSKGDYEQLARNYNHADGTYSLPDFRYSDRYENTIIRNVSDVSIAGNYKRLNYTVGVSLENSTQEARSDDRQYALSGSYNTFLPHLYARYRFAKTRHLRMQYVSQVSLPGISQLRPIEDISDPLYIRKGTPGLRQAVNHEVSLAYLSNNMYRSTFTNIQLRLSTTHHQFTDGYTTDSAGKQIISPVNANGYYSGSLHGEYSFPLMGNGSSLTMGTQLAYNRFPSYFNAMADMIRQWTVTPDLNLNYYPVNSLTINLRGNASWSKRSSEFNKASDQQYWFFNYALETIATLPWSMSMEAGIDCYTTTGLNAAYNNTVALLNTALIKDIGGRYALRLEARDLLNQNNSFNRISRNGYTEDRQNVVQGRYYMLSLIYKVRNFKKQPPIN</sequence>
<dbReference type="AlphaFoldDB" id="A0A6B9ZCA5"/>
<evidence type="ECO:0000313" key="2">
    <source>
        <dbReference type="EMBL" id="QHS58745.1"/>
    </source>
</evidence>
<evidence type="ECO:0000259" key="1">
    <source>
        <dbReference type="Pfam" id="PF14905"/>
    </source>
</evidence>
<proteinExistence type="predicted"/>
<accession>A0A6B9ZCA5</accession>
<dbReference type="RefSeq" id="WP_162330448.1">
    <property type="nucleotide sequence ID" value="NZ_CP048113.1"/>
</dbReference>
<dbReference type="KEGG" id="chih:GWR21_03745"/>
<dbReference type="EMBL" id="CP048113">
    <property type="protein sequence ID" value="QHS58745.1"/>
    <property type="molecule type" value="Genomic_DNA"/>
</dbReference>
<protein>
    <submittedName>
        <fullName evidence="2">Outer membrane beta-barrel protein</fullName>
    </submittedName>
</protein>
<dbReference type="SUPFAM" id="SSF56935">
    <property type="entry name" value="Porins"/>
    <property type="match status" value="1"/>
</dbReference>
<feature type="domain" description="Outer membrane protein beta-barrel" evidence="1">
    <location>
        <begin position="389"/>
        <end position="840"/>
    </location>
</feature>